<evidence type="ECO:0000313" key="3">
    <source>
        <dbReference type="EMBL" id="RJN32344.1"/>
    </source>
</evidence>
<comment type="caution">
    <text evidence="3">The sequence shown here is derived from an EMBL/GenBank/DDBJ whole genome shotgun (WGS) entry which is preliminary data.</text>
</comment>
<dbReference type="SMART" id="SM00867">
    <property type="entry name" value="YceI"/>
    <property type="match status" value="1"/>
</dbReference>
<dbReference type="SUPFAM" id="SSF101874">
    <property type="entry name" value="YceI-like"/>
    <property type="match status" value="1"/>
</dbReference>
<keyword evidence="4" id="KW-1185">Reference proteome</keyword>
<name>A0A3A4FC57_9MICC</name>
<proteinExistence type="inferred from homology"/>
<dbReference type="InterPro" id="IPR036761">
    <property type="entry name" value="TTHA0802/YceI-like_sf"/>
</dbReference>
<dbReference type="OrthoDB" id="9811006at2"/>
<evidence type="ECO:0000313" key="4">
    <source>
        <dbReference type="Proteomes" id="UP000266615"/>
    </source>
</evidence>
<accession>A0A3A4FC57</accession>
<evidence type="ECO:0000256" key="1">
    <source>
        <dbReference type="ARBA" id="ARBA00008812"/>
    </source>
</evidence>
<dbReference type="Gene3D" id="2.40.128.110">
    <property type="entry name" value="Lipid/polyisoprenoid-binding, YceI-like"/>
    <property type="match status" value="1"/>
</dbReference>
<dbReference type="EMBL" id="QYZP01000001">
    <property type="protein sequence ID" value="RJN32344.1"/>
    <property type="molecule type" value="Genomic_DNA"/>
</dbReference>
<comment type="similarity">
    <text evidence="1">Belongs to the UPF0312 family.</text>
</comment>
<dbReference type="PANTHER" id="PTHR34406">
    <property type="entry name" value="PROTEIN YCEI"/>
    <property type="match status" value="1"/>
</dbReference>
<sequence length="179" mass="19007">MAITLTPGTWTLDGSHSEIGMSVRHAGISRVRAVFEESTGTVKVGEDGTTDVNAVVRADSFNSKAEDRDAHVKGEDFLNAEKHPELTFVASTVKPTGEVFDLTGELTIRGVSKTVTFEGEFGGQAVDPFGMTRAGFSASTTISRKDFGLTWNAALEAGGVLVSDKVNIDLDVAFVHQGE</sequence>
<gene>
    <name evidence="3" type="ORF">D3250_00295</name>
</gene>
<dbReference type="PANTHER" id="PTHR34406:SF1">
    <property type="entry name" value="PROTEIN YCEI"/>
    <property type="match status" value="1"/>
</dbReference>
<evidence type="ECO:0000259" key="2">
    <source>
        <dbReference type="SMART" id="SM00867"/>
    </source>
</evidence>
<protein>
    <submittedName>
        <fullName evidence="3">Polyisoprenoid-binding protein</fullName>
    </submittedName>
</protein>
<dbReference type="InterPro" id="IPR007372">
    <property type="entry name" value="Lipid/polyisoprenoid-bd_YceI"/>
</dbReference>
<reference evidence="3 4" key="1">
    <citation type="submission" date="2018-09" db="EMBL/GenBank/DDBJ databases">
        <title>Nesterenkonia natronophila sp. nov., an alkaliphilic actinobacteriume isolated from a soda lake, and emended description of the genus Nesterenkonia.</title>
        <authorList>
            <person name="Menes R.J."/>
            <person name="Iriarte A."/>
        </authorList>
    </citation>
    <scope>NUCLEOTIDE SEQUENCE [LARGE SCALE GENOMIC DNA]</scope>
    <source>
        <strain evidence="3 4">M8</strain>
    </source>
</reference>
<dbReference type="RefSeq" id="WP_119901390.1">
    <property type="nucleotide sequence ID" value="NZ_QYZP01000001.1"/>
</dbReference>
<feature type="domain" description="Lipid/polyisoprenoid-binding YceI-like" evidence="2">
    <location>
        <begin position="9"/>
        <end position="175"/>
    </location>
</feature>
<dbReference type="Proteomes" id="UP000266615">
    <property type="component" value="Unassembled WGS sequence"/>
</dbReference>
<dbReference type="Pfam" id="PF04264">
    <property type="entry name" value="YceI"/>
    <property type="match status" value="1"/>
</dbReference>
<organism evidence="3 4">
    <name type="scientific">Nesterenkonia natronophila</name>
    <dbReference type="NCBI Taxonomy" id="2174932"/>
    <lineage>
        <taxon>Bacteria</taxon>
        <taxon>Bacillati</taxon>
        <taxon>Actinomycetota</taxon>
        <taxon>Actinomycetes</taxon>
        <taxon>Micrococcales</taxon>
        <taxon>Micrococcaceae</taxon>
        <taxon>Nesterenkonia</taxon>
    </lineage>
</organism>
<dbReference type="AlphaFoldDB" id="A0A3A4FC57"/>